<protein>
    <recommendedName>
        <fullName evidence="2">PH domain-containing protein</fullName>
    </recommendedName>
</protein>
<dbReference type="Gene3D" id="2.30.29.30">
    <property type="entry name" value="Pleckstrin-homology domain (PH domain)/Phosphotyrosine-binding domain (PTB)"/>
    <property type="match status" value="2"/>
</dbReference>
<feature type="compositionally biased region" description="Polar residues" evidence="1">
    <location>
        <begin position="309"/>
        <end position="318"/>
    </location>
</feature>
<dbReference type="Proteomes" id="UP000297910">
    <property type="component" value="Unassembled WGS sequence"/>
</dbReference>
<dbReference type="InterPro" id="IPR051707">
    <property type="entry name" value="PI-Interact_SigTrans_Reg"/>
</dbReference>
<dbReference type="SUPFAM" id="SSF50729">
    <property type="entry name" value="PH domain-like"/>
    <property type="match status" value="2"/>
</dbReference>
<dbReference type="EMBL" id="PQXI01000068">
    <property type="protein sequence ID" value="TGO25968.1"/>
    <property type="molecule type" value="Genomic_DNA"/>
</dbReference>
<dbReference type="InterPro" id="IPR001849">
    <property type="entry name" value="PH_domain"/>
</dbReference>
<dbReference type="FunFam" id="2.30.29.30:FF:000286">
    <property type="entry name" value="PH-protein kinase domain containing protein"/>
    <property type="match status" value="1"/>
</dbReference>
<sequence length="436" mass="48905">MPGIIMAEVQQPSIQQSQPRAIPGQDTTLQISPPASTTLPQSASTNRIRNSHLALDTFSPVNQNGSFEFDRVLKSGYLQKRTRKTKAWKPVFLVLRPNYLSIYKDQNEDKLRHKIHLSDLTAVAFLKDPKQKRRNVFGLFTPSRNYHLEATTKGDAEQWVDLIRKEARIDEEEEEEMLLASPSGNVNSTYPGFDQSMAHEQLQRRTEAQILHDERLGSSSPEPTEPIIPRANKKQNMSAMGGGRRPSNTIEYSGNELVSDAEFSDTDLARVPGMSTLSLTLHNPPPNPNPNPNPDLEVKPPATTLPLGRNTSQLSLSHPNPLPEHDPERVVYQGYLLYLRSKNGIRSWKNLWVVLRPRSLSFYKNDSEYSPVMILPMENVINVVEIDPLSRTKRYCFQVIGEEKSFKFCAGSEGALVNVLGACKSLLARRKGGVGA</sequence>
<evidence type="ECO:0000313" key="3">
    <source>
        <dbReference type="EMBL" id="TGO25968.1"/>
    </source>
</evidence>
<dbReference type="PANTHER" id="PTHR14336">
    <property type="entry name" value="TANDEM PH DOMAIN CONTAINING PROTEIN"/>
    <property type="match status" value="1"/>
</dbReference>
<dbReference type="CDD" id="cd13299">
    <property type="entry name" value="PH2_PH_fungal"/>
    <property type="match status" value="1"/>
</dbReference>
<dbReference type="SMART" id="SM00233">
    <property type="entry name" value="PH"/>
    <property type="match status" value="2"/>
</dbReference>
<feature type="domain" description="PH" evidence="2">
    <location>
        <begin position="71"/>
        <end position="168"/>
    </location>
</feature>
<dbReference type="PROSITE" id="PS50003">
    <property type="entry name" value="PH_DOMAIN"/>
    <property type="match status" value="2"/>
</dbReference>
<feature type="region of interest" description="Disordered" evidence="1">
    <location>
        <begin position="12"/>
        <end position="44"/>
    </location>
</feature>
<comment type="caution">
    <text evidence="3">The sequence shown here is derived from an EMBL/GenBank/DDBJ whole genome shotgun (WGS) entry which is preliminary data.</text>
</comment>
<gene>
    <name evidence="3" type="ORF">BPAE_0068g00010</name>
</gene>
<reference evidence="3 4" key="1">
    <citation type="submission" date="2017-12" db="EMBL/GenBank/DDBJ databases">
        <title>Comparative genomics of Botrytis spp.</title>
        <authorList>
            <person name="Valero-Jimenez C.A."/>
            <person name="Tapia P."/>
            <person name="Veloso J."/>
            <person name="Silva-Moreno E."/>
            <person name="Staats M."/>
            <person name="Valdes J.H."/>
            <person name="Van Kan J.A.L."/>
        </authorList>
    </citation>
    <scope>NUCLEOTIDE SEQUENCE [LARGE SCALE GENOMIC DNA]</scope>
    <source>
        <strain evidence="3 4">Bp0003</strain>
    </source>
</reference>
<feature type="compositionally biased region" description="Pro residues" evidence="1">
    <location>
        <begin position="283"/>
        <end position="293"/>
    </location>
</feature>
<feature type="domain" description="PH" evidence="2">
    <location>
        <begin position="329"/>
        <end position="428"/>
    </location>
</feature>
<evidence type="ECO:0000259" key="2">
    <source>
        <dbReference type="PROSITE" id="PS50003"/>
    </source>
</evidence>
<organism evidence="3 4">
    <name type="scientific">Botrytis paeoniae</name>
    <dbReference type="NCBI Taxonomy" id="278948"/>
    <lineage>
        <taxon>Eukaryota</taxon>
        <taxon>Fungi</taxon>
        <taxon>Dikarya</taxon>
        <taxon>Ascomycota</taxon>
        <taxon>Pezizomycotina</taxon>
        <taxon>Leotiomycetes</taxon>
        <taxon>Helotiales</taxon>
        <taxon>Sclerotiniaceae</taxon>
        <taxon>Botrytis</taxon>
    </lineage>
</organism>
<evidence type="ECO:0000313" key="4">
    <source>
        <dbReference type="Proteomes" id="UP000297910"/>
    </source>
</evidence>
<dbReference type="AlphaFoldDB" id="A0A4Z1FQW8"/>
<proteinExistence type="predicted"/>
<feature type="region of interest" description="Disordered" evidence="1">
    <location>
        <begin position="276"/>
        <end position="322"/>
    </location>
</feature>
<dbReference type="InterPro" id="IPR011993">
    <property type="entry name" value="PH-like_dom_sf"/>
</dbReference>
<dbReference type="PANTHER" id="PTHR14336:SF15">
    <property type="entry name" value="DUAL ADAPTER FOR PHOSPHOTYROSINE AND 3-PHOSPHOTYROSINE AND 3-PHOSPHOINOSITIDE"/>
    <property type="match status" value="1"/>
</dbReference>
<accession>A0A4Z1FQW8</accession>
<dbReference type="Pfam" id="PF00169">
    <property type="entry name" value="PH"/>
    <property type="match status" value="2"/>
</dbReference>
<dbReference type="CDD" id="cd13298">
    <property type="entry name" value="PH1_PH_fungal"/>
    <property type="match status" value="1"/>
</dbReference>
<evidence type="ECO:0000256" key="1">
    <source>
        <dbReference type="SAM" id="MobiDB-lite"/>
    </source>
</evidence>
<name>A0A4Z1FQW8_9HELO</name>
<keyword evidence="4" id="KW-1185">Reference proteome</keyword>